<name>A0AAE1G1C0_PETCI</name>
<reference evidence="3" key="1">
    <citation type="submission" date="2023-10" db="EMBL/GenBank/DDBJ databases">
        <title>Genome assemblies of two species of porcelain crab, Petrolisthes cinctipes and Petrolisthes manimaculis (Anomura: Porcellanidae).</title>
        <authorList>
            <person name="Angst P."/>
        </authorList>
    </citation>
    <scope>NUCLEOTIDE SEQUENCE</scope>
    <source>
        <strain evidence="3">PB745_01</strain>
        <tissue evidence="3">Gill</tissue>
    </source>
</reference>
<dbReference type="EMBL" id="JAWQEG010000877">
    <property type="protein sequence ID" value="KAK3884532.1"/>
    <property type="molecule type" value="Genomic_DNA"/>
</dbReference>
<dbReference type="Gene3D" id="3.30.200.20">
    <property type="entry name" value="Phosphorylase Kinase, domain 1"/>
    <property type="match status" value="1"/>
</dbReference>
<keyword evidence="1" id="KW-0067">ATP-binding</keyword>
<feature type="domain" description="Protein kinase" evidence="2">
    <location>
        <begin position="26"/>
        <end position="79"/>
    </location>
</feature>
<proteinExistence type="predicted"/>
<dbReference type="InterPro" id="IPR000719">
    <property type="entry name" value="Prot_kinase_dom"/>
</dbReference>
<dbReference type="AlphaFoldDB" id="A0AAE1G1C0"/>
<protein>
    <recommendedName>
        <fullName evidence="2">Protein kinase domain-containing protein</fullName>
    </recommendedName>
</protein>
<dbReference type="SUPFAM" id="SSF56112">
    <property type="entry name" value="Protein kinase-like (PK-like)"/>
    <property type="match status" value="1"/>
</dbReference>
<dbReference type="GO" id="GO:0005524">
    <property type="term" value="F:ATP binding"/>
    <property type="evidence" value="ECO:0007669"/>
    <property type="project" value="UniProtKB-UniRule"/>
</dbReference>
<keyword evidence="4" id="KW-1185">Reference proteome</keyword>
<dbReference type="PROSITE" id="PS50011">
    <property type="entry name" value="PROTEIN_KINASE_DOM"/>
    <property type="match status" value="1"/>
</dbReference>
<sequence>MPSQLLIKFVDMPQQSSPYSALDGQYQLHQTIGSGGFAKVKLATHLLTGEKVAIKIMDKRQLGVTIWDYSCFTYIFILL</sequence>
<dbReference type="InterPro" id="IPR011009">
    <property type="entry name" value="Kinase-like_dom_sf"/>
</dbReference>
<accession>A0AAE1G1C0</accession>
<organism evidence="3 4">
    <name type="scientific">Petrolisthes cinctipes</name>
    <name type="common">Flat porcelain crab</name>
    <dbReference type="NCBI Taxonomy" id="88211"/>
    <lineage>
        <taxon>Eukaryota</taxon>
        <taxon>Metazoa</taxon>
        <taxon>Ecdysozoa</taxon>
        <taxon>Arthropoda</taxon>
        <taxon>Crustacea</taxon>
        <taxon>Multicrustacea</taxon>
        <taxon>Malacostraca</taxon>
        <taxon>Eumalacostraca</taxon>
        <taxon>Eucarida</taxon>
        <taxon>Decapoda</taxon>
        <taxon>Pleocyemata</taxon>
        <taxon>Anomura</taxon>
        <taxon>Galatheoidea</taxon>
        <taxon>Porcellanidae</taxon>
        <taxon>Petrolisthes</taxon>
    </lineage>
</organism>
<dbReference type="InterPro" id="IPR017441">
    <property type="entry name" value="Protein_kinase_ATP_BS"/>
</dbReference>
<dbReference type="PROSITE" id="PS00107">
    <property type="entry name" value="PROTEIN_KINASE_ATP"/>
    <property type="match status" value="1"/>
</dbReference>
<evidence type="ECO:0000259" key="2">
    <source>
        <dbReference type="PROSITE" id="PS50011"/>
    </source>
</evidence>
<feature type="binding site" evidence="1">
    <location>
        <position position="55"/>
    </location>
    <ligand>
        <name>ATP</name>
        <dbReference type="ChEBI" id="CHEBI:30616"/>
    </ligand>
</feature>
<dbReference type="GO" id="GO:0004672">
    <property type="term" value="F:protein kinase activity"/>
    <property type="evidence" value="ECO:0007669"/>
    <property type="project" value="InterPro"/>
</dbReference>
<keyword evidence="1" id="KW-0547">Nucleotide-binding</keyword>
<comment type="caution">
    <text evidence="3">The sequence shown here is derived from an EMBL/GenBank/DDBJ whole genome shotgun (WGS) entry which is preliminary data.</text>
</comment>
<evidence type="ECO:0000313" key="4">
    <source>
        <dbReference type="Proteomes" id="UP001286313"/>
    </source>
</evidence>
<gene>
    <name evidence="3" type="ORF">Pcinc_011205</name>
</gene>
<dbReference type="Proteomes" id="UP001286313">
    <property type="component" value="Unassembled WGS sequence"/>
</dbReference>
<evidence type="ECO:0000313" key="3">
    <source>
        <dbReference type="EMBL" id="KAK3884532.1"/>
    </source>
</evidence>
<evidence type="ECO:0000256" key="1">
    <source>
        <dbReference type="PROSITE-ProRule" id="PRU10141"/>
    </source>
</evidence>